<dbReference type="PROSITE" id="PS51375">
    <property type="entry name" value="PPR"/>
    <property type="match status" value="1"/>
</dbReference>
<feature type="repeat" description="PPR" evidence="1">
    <location>
        <begin position="40"/>
        <end position="74"/>
    </location>
</feature>
<proteinExistence type="predicted"/>
<dbReference type="NCBIfam" id="TIGR00756">
    <property type="entry name" value="PPR"/>
    <property type="match status" value="1"/>
</dbReference>
<dbReference type="Gene3D" id="1.25.40.10">
    <property type="entry name" value="Tetratricopeptide repeat domain"/>
    <property type="match status" value="1"/>
</dbReference>
<sequence length="148" mass="14819">AAAGIAGLNSLLGVLASGAGLPAAAALLAEAAGGAGARPEASSYQVLLRACLRRGWWEQAVAYLDGMRAAAVSPDEPASTPASPPAPGGSAGRAPCASPQTCGRPAWSRARTSTPWRPARASRGGSGSGRWRSRARPSVAACGRAWRC</sequence>
<evidence type="ECO:0000313" key="5">
    <source>
        <dbReference type="Proteomes" id="UP001189429"/>
    </source>
</evidence>
<evidence type="ECO:0000313" key="4">
    <source>
        <dbReference type="EMBL" id="CAK0908072.1"/>
    </source>
</evidence>
<feature type="chain" id="PRO_5046295253" description="Pentacotripeptide-repeat region of PRORP domain-containing protein" evidence="3">
    <location>
        <begin position="27"/>
        <end position="148"/>
    </location>
</feature>
<organism evidence="4 5">
    <name type="scientific">Prorocentrum cordatum</name>
    <dbReference type="NCBI Taxonomy" id="2364126"/>
    <lineage>
        <taxon>Eukaryota</taxon>
        <taxon>Sar</taxon>
        <taxon>Alveolata</taxon>
        <taxon>Dinophyceae</taxon>
        <taxon>Prorocentrales</taxon>
        <taxon>Prorocentraceae</taxon>
        <taxon>Prorocentrum</taxon>
    </lineage>
</organism>
<name>A0ABN9YB05_9DINO</name>
<reference evidence="4" key="1">
    <citation type="submission" date="2023-10" db="EMBL/GenBank/DDBJ databases">
        <authorList>
            <person name="Chen Y."/>
            <person name="Shah S."/>
            <person name="Dougan E. K."/>
            <person name="Thang M."/>
            <person name="Chan C."/>
        </authorList>
    </citation>
    <scope>NUCLEOTIDE SEQUENCE [LARGE SCALE GENOMIC DNA]</scope>
</reference>
<keyword evidence="5" id="KW-1185">Reference proteome</keyword>
<protein>
    <recommendedName>
        <fullName evidence="6">Pentacotripeptide-repeat region of PRORP domain-containing protein</fullName>
    </recommendedName>
</protein>
<evidence type="ECO:0000256" key="1">
    <source>
        <dbReference type="PROSITE-ProRule" id="PRU00708"/>
    </source>
</evidence>
<feature type="non-terminal residue" evidence="4">
    <location>
        <position position="1"/>
    </location>
</feature>
<dbReference type="InterPro" id="IPR002885">
    <property type="entry name" value="PPR_rpt"/>
</dbReference>
<evidence type="ECO:0008006" key="6">
    <source>
        <dbReference type="Google" id="ProtNLM"/>
    </source>
</evidence>
<feature type="region of interest" description="Disordered" evidence="2">
    <location>
        <begin position="72"/>
        <end position="134"/>
    </location>
</feature>
<dbReference type="EMBL" id="CAUYUJ010021949">
    <property type="protein sequence ID" value="CAK0908072.1"/>
    <property type="molecule type" value="Genomic_DNA"/>
</dbReference>
<accession>A0ABN9YB05</accession>
<dbReference type="InterPro" id="IPR011990">
    <property type="entry name" value="TPR-like_helical_dom_sf"/>
</dbReference>
<evidence type="ECO:0000256" key="3">
    <source>
        <dbReference type="SAM" id="SignalP"/>
    </source>
</evidence>
<dbReference type="Proteomes" id="UP001189429">
    <property type="component" value="Unassembled WGS sequence"/>
</dbReference>
<keyword evidence="3" id="KW-0732">Signal</keyword>
<comment type="caution">
    <text evidence="4">The sequence shown here is derived from an EMBL/GenBank/DDBJ whole genome shotgun (WGS) entry which is preliminary data.</text>
</comment>
<gene>
    <name evidence="4" type="ORF">PCOR1329_LOCUS82843</name>
</gene>
<feature type="signal peptide" evidence="3">
    <location>
        <begin position="1"/>
        <end position="26"/>
    </location>
</feature>
<evidence type="ECO:0000256" key="2">
    <source>
        <dbReference type="SAM" id="MobiDB-lite"/>
    </source>
</evidence>